<feature type="transmembrane region" description="Helical" evidence="7">
    <location>
        <begin position="601"/>
        <end position="621"/>
    </location>
</feature>
<keyword evidence="4 7" id="KW-0812">Transmembrane</keyword>
<evidence type="ECO:0000256" key="3">
    <source>
        <dbReference type="ARBA" id="ARBA00022679"/>
    </source>
</evidence>
<keyword evidence="5 7" id="KW-1133">Transmembrane helix</keyword>
<keyword evidence="3" id="KW-0808">Transferase</keyword>
<evidence type="ECO:0000256" key="2">
    <source>
        <dbReference type="ARBA" id="ARBA00022676"/>
    </source>
</evidence>
<evidence type="ECO:0000313" key="10">
    <source>
        <dbReference type="Proteomes" id="UP001144323"/>
    </source>
</evidence>
<comment type="caution">
    <text evidence="9">The sequence shown here is derived from an EMBL/GenBank/DDBJ whole genome shotgun (WGS) entry which is preliminary data.</text>
</comment>
<name>A0A9W6GTA1_9HYPH</name>
<dbReference type="PANTHER" id="PTHR43867">
    <property type="entry name" value="CELLULOSE SYNTHASE CATALYTIC SUBUNIT A [UDP-FORMING]"/>
    <property type="match status" value="1"/>
</dbReference>
<keyword evidence="6 7" id="KW-0472">Membrane</keyword>
<evidence type="ECO:0000313" key="9">
    <source>
        <dbReference type="EMBL" id="GLI92682.1"/>
    </source>
</evidence>
<evidence type="ECO:0000259" key="8">
    <source>
        <dbReference type="Pfam" id="PF13632"/>
    </source>
</evidence>
<dbReference type="RefSeq" id="WP_281802034.1">
    <property type="nucleotide sequence ID" value="NZ_BSEC01000001.1"/>
</dbReference>
<feature type="domain" description="Glycosyltransferase 2-like" evidence="8">
    <location>
        <begin position="360"/>
        <end position="575"/>
    </location>
</feature>
<feature type="transmembrane region" description="Helical" evidence="7">
    <location>
        <begin position="231"/>
        <end position="249"/>
    </location>
</feature>
<dbReference type="InterPro" id="IPR001173">
    <property type="entry name" value="Glyco_trans_2-like"/>
</dbReference>
<dbReference type="Pfam" id="PF13632">
    <property type="entry name" value="Glyco_trans_2_3"/>
    <property type="match status" value="1"/>
</dbReference>
<comment type="subcellular location">
    <subcellularLocation>
        <location evidence="1">Membrane</location>
        <topology evidence="1">Multi-pass membrane protein</topology>
    </subcellularLocation>
</comment>
<feature type="transmembrane region" description="Helical" evidence="7">
    <location>
        <begin position="525"/>
        <end position="551"/>
    </location>
</feature>
<dbReference type="InterPro" id="IPR050321">
    <property type="entry name" value="Glycosyltr_2/OpgH_subfam"/>
</dbReference>
<evidence type="ECO:0000256" key="6">
    <source>
        <dbReference type="ARBA" id="ARBA00023136"/>
    </source>
</evidence>
<protein>
    <recommendedName>
        <fullName evidence="8">Glycosyltransferase 2-like domain-containing protein</fullName>
    </recommendedName>
</protein>
<organism evidence="9 10">
    <name type="scientific">Methylocystis echinoides</name>
    <dbReference type="NCBI Taxonomy" id="29468"/>
    <lineage>
        <taxon>Bacteria</taxon>
        <taxon>Pseudomonadati</taxon>
        <taxon>Pseudomonadota</taxon>
        <taxon>Alphaproteobacteria</taxon>
        <taxon>Hyphomicrobiales</taxon>
        <taxon>Methylocystaceae</taxon>
        <taxon>Methylocystis</taxon>
    </lineage>
</organism>
<sequence length="649" mass="69894">MSLASADFGPADPVRLPAEEARVARRRLPDFASDAVRRRARRVETAPRPPAVEIAFLAHYGVPPEVLAYAMQRGRADGVSPDAALLAEGMVEEDVFYRALADHLRVAFVDEAVTLAPGAAQTAEQGYVPLQPNADGLRWLFAPTGAGIFRLMSAVRAAKGRPLFALTTPRRLTDALRRARPLEAARLASISAERVDPALCVRGALGLRALALASAVAIGAVAGLFAPWEGLRLFAAFGLAGVSLASIFLRLSACAASFSAEAELGSVENADLPVYTVVVALYKEAAVARQLARAIDRLDYPRAKLDVKFVIECDDEATGAALRAHPPRTPHEIVVAPEGAPRTKPRALNVAMPFARGALVAVFDAEDLPDGPQLRRAASIFASAPPEVACLQASLAIDNAGLNWMTGLFALDYAALFDVYNKGLAALGLPLFLGGTSNHFRIEALRDVGFWDAYNVTEDADLGLRLARAGYVVRTFESHTFEEAPATFRALVKQRTRWLKGWMQTAIVHCRHPARFFADFGPRRGLAVLAMFAGGLLGPMFGPFLTCRLFYDVATGALAADDLFGRACAALWCAVAVAGAAALVAPLLLGAERRGLRRHRGALVCLPLWLLMLSVASWRAFLELWLKPFYWEKTEHGLTLRGDNAQESS</sequence>
<evidence type="ECO:0000256" key="1">
    <source>
        <dbReference type="ARBA" id="ARBA00004141"/>
    </source>
</evidence>
<dbReference type="PANTHER" id="PTHR43867:SF2">
    <property type="entry name" value="CELLULOSE SYNTHASE CATALYTIC SUBUNIT A [UDP-FORMING]"/>
    <property type="match status" value="1"/>
</dbReference>
<dbReference type="GO" id="GO:0016757">
    <property type="term" value="F:glycosyltransferase activity"/>
    <property type="evidence" value="ECO:0007669"/>
    <property type="project" value="UniProtKB-KW"/>
</dbReference>
<keyword evidence="2" id="KW-0328">Glycosyltransferase</keyword>
<dbReference type="GO" id="GO:0016020">
    <property type="term" value="C:membrane"/>
    <property type="evidence" value="ECO:0007669"/>
    <property type="project" value="UniProtKB-SubCell"/>
</dbReference>
<dbReference type="SUPFAM" id="SSF53448">
    <property type="entry name" value="Nucleotide-diphospho-sugar transferases"/>
    <property type="match status" value="1"/>
</dbReference>
<accession>A0A9W6GTA1</accession>
<evidence type="ECO:0000256" key="4">
    <source>
        <dbReference type="ARBA" id="ARBA00022692"/>
    </source>
</evidence>
<proteinExistence type="predicted"/>
<dbReference type="Proteomes" id="UP001144323">
    <property type="component" value="Unassembled WGS sequence"/>
</dbReference>
<evidence type="ECO:0000256" key="5">
    <source>
        <dbReference type="ARBA" id="ARBA00022989"/>
    </source>
</evidence>
<dbReference type="EMBL" id="BSEC01000001">
    <property type="protein sequence ID" value="GLI92682.1"/>
    <property type="molecule type" value="Genomic_DNA"/>
</dbReference>
<gene>
    <name evidence="9" type="ORF">LMG27198_16740</name>
</gene>
<keyword evidence="10" id="KW-1185">Reference proteome</keyword>
<feature type="transmembrane region" description="Helical" evidence="7">
    <location>
        <begin position="205"/>
        <end position="225"/>
    </location>
</feature>
<reference evidence="9" key="1">
    <citation type="journal article" date="2023" name="Int. J. Syst. Evol. Microbiol.">
        <title>Methylocystis iwaonis sp. nov., a type II methane-oxidizing bacterium from surface soil of a rice paddy field in Japan, and emended description of the genus Methylocystis (ex Whittenbury et al. 1970) Bowman et al. 1993.</title>
        <authorList>
            <person name="Kaise H."/>
            <person name="Sawadogo J.B."/>
            <person name="Alam M.S."/>
            <person name="Ueno C."/>
            <person name="Dianou D."/>
            <person name="Shinjo R."/>
            <person name="Asakawa S."/>
        </authorList>
    </citation>
    <scope>NUCLEOTIDE SEQUENCE</scope>
    <source>
        <strain evidence="9">LMG27198</strain>
    </source>
</reference>
<dbReference type="Gene3D" id="3.90.550.10">
    <property type="entry name" value="Spore Coat Polysaccharide Biosynthesis Protein SpsA, Chain A"/>
    <property type="match status" value="1"/>
</dbReference>
<dbReference type="InterPro" id="IPR029044">
    <property type="entry name" value="Nucleotide-diphossugar_trans"/>
</dbReference>
<dbReference type="AlphaFoldDB" id="A0A9W6GTA1"/>
<evidence type="ECO:0000256" key="7">
    <source>
        <dbReference type="SAM" id="Phobius"/>
    </source>
</evidence>
<feature type="transmembrane region" description="Helical" evidence="7">
    <location>
        <begin position="563"/>
        <end position="589"/>
    </location>
</feature>